<dbReference type="PANTHER" id="PTHR45947">
    <property type="entry name" value="SULFOQUINOVOSYL TRANSFERASE SQD2"/>
    <property type="match status" value="1"/>
</dbReference>
<sequence length="394" mass="45342">MKLAVLTCGMLPIPAVQGGAVENLIDFYLEYNNNHHLHDITIYSPWDDKLVGHPALASDVNHYHYIDVSSLRARLERRLFKFFRYTSKDYFNYFIEYYFEKAYADIKNRHYDYIILENSDGHAYKLSQRGYRNIIIHMNNEARKSRAQYHREFQNNISLILTCSDFIRDSISNFMPACKTKTLYNAIDTKKFFPKENPSLKREIIGLKNNDFVIVYSGRINEEKGISELIDAMLQLKDYPNIKLMIIGGTFYGNAKNENEFVRSLKNKAKSIEDKIVFTGFIPYKNVPDYLHLADIAALPSMWDEPFGLTIVEALAAGLPLITARSGGIPEICEGVATIVNRDNIVNNLTSAIIDLYNHPEKRIQMAVASIDRAKHFDKEVYAEKFFAAIKDLS</sequence>
<dbReference type="GeneID" id="31500955"/>
<evidence type="ECO:0000313" key="3">
    <source>
        <dbReference type="Proteomes" id="UP000887097"/>
    </source>
</evidence>
<comment type="caution">
    <text evidence="2">The sequence shown here is derived from an EMBL/GenBank/DDBJ whole genome shotgun (WGS) entry which is preliminary data.</text>
</comment>
<evidence type="ECO:0000259" key="1">
    <source>
        <dbReference type="Pfam" id="PF00534"/>
    </source>
</evidence>
<reference evidence="2" key="1">
    <citation type="submission" date="2021-08" db="EMBL/GenBank/DDBJ databases">
        <title>Prevotella lacticifex sp. nov., isolated from rumen of cow.</title>
        <authorList>
            <person name="Shinkai T."/>
            <person name="Ikeyama N."/>
            <person name="Kumagai M."/>
            <person name="Ohmori H."/>
            <person name="Sakamoto M."/>
            <person name="Ohkuma M."/>
            <person name="Mitsumori M."/>
        </authorList>
    </citation>
    <scope>NUCLEOTIDE SEQUENCE</scope>
    <source>
        <strain evidence="2">JCM 8259</strain>
    </source>
</reference>
<accession>A0AA37I3L4</accession>
<dbReference type="Pfam" id="PF00534">
    <property type="entry name" value="Glycos_transf_1"/>
    <property type="match status" value="1"/>
</dbReference>
<organism evidence="2 3">
    <name type="scientific">Xylanibacter ruminicola</name>
    <name type="common">Prevotella ruminicola</name>
    <dbReference type="NCBI Taxonomy" id="839"/>
    <lineage>
        <taxon>Bacteria</taxon>
        <taxon>Pseudomonadati</taxon>
        <taxon>Bacteroidota</taxon>
        <taxon>Bacteroidia</taxon>
        <taxon>Bacteroidales</taxon>
        <taxon>Prevotellaceae</taxon>
        <taxon>Xylanibacter</taxon>
    </lineage>
</organism>
<dbReference type="SUPFAM" id="SSF53756">
    <property type="entry name" value="UDP-Glycosyltransferase/glycogen phosphorylase"/>
    <property type="match status" value="1"/>
</dbReference>
<gene>
    <name evidence="2" type="primary">rfaG_2</name>
    <name evidence="2" type="ORF">PRMUPPPA20_19310</name>
</gene>
<dbReference type="Gene3D" id="3.40.50.2000">
    <property type="entry name" value="Glycogen Phosphorylase B"/>
    <property type="match status" value="2"/>
</dbReference>
<dbReference type="Proteomes" id="UP000887097">
    <property type="component" value="Unassembled WGS sequence"/>
</dbReference>
<proteinExistence type="predicted"/>
<keyword evidence="2" id="KW-0808">Transferase</keyword>
<dbReference type="GO" id="GO:0016757">
    <property type="term" value="F:glycosyltransferase activity"/>
    <property type="evidence" value="ECO:0007669"/>
    <property type="project" value="InterPro"/>
</dbReference>
<dbReference type="EMBL" id="BPTT01000001">
    <property type="protein sequence ID" value="GJG33822.1"/>
    <property type="molecule type" value="Genomic_DNA"/>
</dbReference>
<name>A0AA37I3L4_XYLRU</name>
<dbReference type="InterPro" id="IPR050194">
    <property type="entry name" value="Glycosyltransferase_grp1"/>
</dbReference>
<evidence type="ECO:0000313" key="2">
    <source>
        <dbReference type="EMBL" id="GJG33822.1"/>
    </source>
</evidence>
<protein>
    <submittedName>
        <fullName evidence="2">Glycosyl transferase</fullName>
    </submittedName>
</protein>
<feature type="domain" description="Glycosyl transferase family 1" evidence="1">
    <location>
        <begin position="201"/>
        <end position="367"/>
    </location>
</feature>
<dbReference type="AlphaFoldDB" id="A0AA37I3L4"/>
<dbReference type="PANTHER" id="PTHR45947:SF3">
    <property type="entry name" value="SULFOQUINOVOSYL TRANSFERASE SQD2"/>
    <property type="match status" value="1"/>
</dbReference>
<dbReference type="InterPro" id="IPR001296">
    <property type="entry name" value="Glyco_trans_1"/>
</dbReference>
<dbReference type="RefSeq" id="WP_013064491.1">
    <property type="nucleotide sequence ID" value="NZ_BPTT01000001.1"/>
</dbReference>
<dbReference type="OMA" id="IQMMIDG"/>
<dbReference type="CDD" id="cd03801">
    <property type="entry name" value="GT4_PimA-like"/>
    <property type="match status" value="1"/>
</dbReference>